<dbReference type="InterPro" id="IPR017441">
    <property type="entry name" value="Protein_kinase_ATP_BS"/>
</dbReference>
<feature type="domain" description="Gnk2-homologous" evidence="20">
    <location>
        <begin position="142"/>
        <end position="255"/>
    </location>
</feature>
<comment type="caution">
    <text evidence="21">The sequence shown here is derived from an EMBL/GenBank/DDBJ whole genome shotgun (WGS) entry which is preliminary data.</text>
</comment>
<dbReference type="Proteomes" id="UP000447434">
    <property type="component" value="Chromosome 6"/>
</dbReference>
<dbReference type="EMBL" id="WOCE01000006">
    <property type="protein sequence ID" value="KAE9611670.1"/>
    <property type="molecule type" value="Genomic_DNA"/>
</dbReference>
<feature type="signal peptide" evidence="18">
    <location>
        <begin position="1"/>
        <end position="24"/>
    </location>
</feature>
<dbReference type="Gene3D" id="3.30.430.20">
    <property type="entry name" value="Gnk2 domain, C-X8-C-X2-C motif"/>
    <property type="match status" value="2"/>
</dbReference>
<dbReference type="FunFam" id="3.30.200.20:FF:000142">
    <property type="entry name" value="Cysteine-rich receptor-like protein kinase 10"/>
    <property type="match status" value="1"/>
</dbReference>
<dbReference type="GO" id="GO:0006979">
    <property type="term" value="P:response to oxidative stress"/>
    <property type="evidence" value="ECO:0007669"/>
    <property type="project" value="UniProtKB-ARBA"/>
</dbReference>
<dbReference type="InterPro" id="IPR000719">
    <property type="entry name" value="Prot_kinase_dom"/>
</dbReference>
<dbReference type="GO" id="GO:0004674">
    <property type="term" value="F:protein serine/threonine kinase activity"/>
    <property type="evidence" value="ECO:0007669"/>
    <property type="project" value="UniProtKB-KW"/>
</dbReference>
<evidence type="ECO:0000256" key="13">
    <source>
        <dbReference type="ARBA" id="ARBA00023180"/>
    </source>
</evidence>
<dbReference type="CDD" id="cd14066">
    <property type="entry name" value="STKc_IRAK"/>
    <property type="match status" value="1"/>
</dbReference>
<dbReference type="GO" id="GO:0005886">
    <property type="term" value="C:plasma membrane"/>
    <property type="evidence" value="ECO:0007669"/>
    <property type="project" value="TreeGrafter"/>
</dbReference>
<dbReference type="InterPro" id="IPR001245">
    <property type="entry name" value="Ser-Thr/Tyr_kinase_cat_dom"/>
</dbReference>
<keyword evidence="5 18" id="KW-0732">Signal</keyword>
<dbReference type="PROSITE" id="PS00108">
    <property type="entry name" value="PROTEIN_KINASE_ST"/>
    <property type="match status" value="1"/>
</dbReference>
<evidence type="ECO:0000256" key="16">
    <source>
        <dbReference type="PROSITE-ProRule" id="PRU10141"/>
    </source>
</evidence>
<keyword evidence="4 17" id="KW-0812">Transmembrane</keyword>
<dbReference type="Pfam" id="PF07714">
    <property type="entry name" value="PK_Tyr_Ser-Thr"/>
    <property type="match status" value="1"/>
</dbReference>
<keyword evidence="10 17" id="KW-1133">Transmembrane helix</keyword>
<dbReference type="GO" id="GO:0042742">
    <property type="term" value="P:defense response to bacterium"/>
    <property type="evidence" value="ECO:0007669"/>
    <property type="project" value="TreeGrafter"/>
</dbReference>
<evidence type="ECO:0000313" key="21">
    <source>
        <dbReference type="EMBL" id="KAE9611670.1"/>
    </source>
</evidence>
<dbReference type="InterPro" id="IPR038408">
    <property type="entry name" value="GNK2_sf"/>
</dbReference>
<evidence type="ECO:0000256" key="15">
    <source>
        <dbReference type="ARBA" id="ARBA00047951"/>
    </source>
</evidence>
<dbReference type="Gene3D" id="3.30.200.20">
    <property type="entry name" value="Phosphorylase Kinase, domain 1"/>
    <property type="match status" value="1"/>
</dbReference>
<dbReference type="FunFam" id="1.10.510.10:FF:000129">
    <property type="entry name" value="cysteine-rich receptor-like protein kinase 10"/>
    <property type="match status" value="1"/>
</dbReference>
<evidence type="ECO:0000256" key="17">
    <source>
        <dbReference type="SAM" id="Phobius"/>
    </source>
</evidence>
<evidence type="ECO:0000313" key="22">
    <source>
        <dbReference type="Proteomes" id="UP000447434"/>
    </source>
</evidence>
<evidence type="ECO:0000256" key="7">
    <source>
        <dbReference type="ARBA" id="ARBA00022741"/>
    </source>
</evidence>
<sequence>MITQITKTKLVTFLLSTLMLTTSASVFNNVTCISNKTFTQNSTFHLNLNTLLSNLSSIVLNGNNIKFFKSSSGENNHSNTVYGLFMCRGDVPFPLCRECVGFATQTIASSCIDSKEAIIWYNECLLRYSYRFFFSIMEEWPRHQINIPLGDPVILHSNQFYTALRSIFSELPNEAALSLKGSSSSSQQFAVKQANASATTTLYGFAQCTPDLSTTNCRRCVTDATAEFSMSCCGGSIGGSVLFPSCTVRYETYPFYQHSGTSLATIINGGRNKTKVIEIIVILGAILVILFGVGHSFLRIKARKRRKRKDILRENCELGLEITSLESLEFDLATIEVATNKFSDERRIGKGGYGQVYKGILRGGEEIAVKRLSKNSGQGGEEFKNEVLLIAKLQHRNLVRLIGFCQEQDEKILIYEYVPNKSLDHFLFDSLKERQLSWPERYKIIKGIARGILYLHEDSRLMIIHRDLKPSNVLIDINMNPKISDFGMARMVVIDQIQGATNRVVGTFGYMSPEYAMHGQFSVKSDVFSFGVMVLEIISGKKNSCSFDSRRVDDLLTYAWNKWKDEMLLQLVDPILQESYTQNEVERCVQIGLLCVQEHPDDRPTMGMVASYLNNDSVEMPIPFEPAFFMYGRRRRYGVEHESSSGQNTNYSLSCSVNEISTTYVFAR</sequence>
<evidence type="ECO:0000256" key="5">
    <source>
        <dbReference type="ARBA" id="ARBA00022729"/>
    </source>
</evidence>
<keyword evidence="3" id="KW-0808">Transferase</keyword>
<dbReference type="PROSITE" id="PS00107">
    <property type="entry name" value="PROTEIN_KINASE_ATP"/>
    <property type="match status" value="1"/>
</dbReference>
<evidence type="ECO:0000256" key="2">
    <source>
        <dbReference type="ARBA" id="ARBA00022527"/>
    </source>
</evidence>
<evidence type="ECO:0000256" key="6">
    <source>
        <dbReference type="ARBA" id="ARBA00022737"/>
    </source>
</evidence>
<evidence type="ECO:0000256" key="12">
    <source>
        <dbReference type="ARBA" id="ARBA00023170"/>
    </source>
</evidence>
<name>A0A6A4QCY4_LUPAL</name>
<evidence type="ECO:0000256" key="18">
    <source>
        <dbReference type="SAM" id="SignalP"/>
    </source>
</evidence>
<feature type="binding site" evidence="16">
    <location>
        <position position="370"/>
    </location>
    <ligand>
        <name>ATP</name>
        <dbReference type="ChEBI" id="CHEBI:30616"/>
    </ligand>
</feature>
<dbReference type="InterPro" id="IPR008271">
    <property type="entry name" value="Ser/Thr_kinase_AS"/>
</dbReference>
<evidence type="ECO:0000256" key="4">
    <source>
        <dbReference type="ARBA" id="ARBA00022692"/>
    </source>
</evidence>
<evidence type="ECO:0000256" key="10">
    <source>
        <dbReference type="ARBA" id="ARBA00022989"/>
    </source>
</evidence>
<evidence type="ECO:0000256" key="8">
    <source>
        <dbReference type="ARBA" id="ARBA00022777"/>
    </source>
</evidence>
<dbReference type="PROSITE" id="PS50011">
    <property type="entry name" value="PROTEIN_KINASE_DOM"/>
    <property type="match status" value="1"/>
</dbReference>
<dbReference type="PANTHER" id="PTHR27002:SF709">
    <property type="entry name" value="CYSTEINE-RICH RECEPTOR-KINASE-LIKE PROTEIN"/>
    <property type="match status" value="1"/>
</dbReference>
<keyword evidence="6" id="KW-0677">Repeat</keyword>
<feature type="transmembrane region" description="Helical" evidence="17">
    <location>
        <begin position="276"/>
        <end position="298"/>
    </location>
</feature>
<gene>
    <name evidence="21" type="ORF">Lalb_Chr06g0164921</name>
</gene>
<keyword evidence="7 16" id="KW-0547">Nucleotide-binding</keyword>
<proteinExistence type="predicted"/>
<dbReference type="PROSITE" id="PS51473">
    <property type="entry name" value="GNK2"/>
    <property type="match status" value="2"/>
</dbReference>
<evidence type="ECO:0000256" key="3">
    <source>
        <dbReference type="ARBA" id="ARBA00022679"/>
    </source>
</evidence>
<dbReference type="FunFam" id="3.30.430.20:FF:000003">
    <property type="entry name" value="Cysteine-rich RLK (RECEPTOR-like protein kinase) 10"/>
    <property type="match status" value="1"/>
</dbReference>
<keyword evidence="13" id="KW-0325">Glycoprotein</keyword>
<evidence type="ECO:0008006" key="23">
    <source>
        <dbReference type="Google" id="ProtNLM"/>
    </source>
</evidence>
<dbReference type="GO" id="GO:0005524">
    <property type="term" value="F:ATP binding"/>
    <property type="evidence" value="ECO:0007669"/>
    <property type="project" value="UniProtKB-UniRule"/>
</dbReference>
<evidence type="ECO:0000259" key="19">
    <source>
        <dbReference type="PROSITE" id="PS50011"/>
    </source>
</evidence>
<evidence type="ECO:0000256" key="11">
    <source>
        <dbReference type="ARBA" id="ARBA00023136"/>
    </source>
</evidence>
<reference evidence="22" key="1">
    <citation type="journal article" date="2020" name="Nat. Commun.">
        <title>Genome sequence of the cluster root forming white lupin.</title>
        <authorList>
            <person name="Hufnagel B."/>
            <person name="Marques A."/>
            <person name="Soriano A."/>
            <person name="Marques L."/>
            <person name="Divol F."/>
            <person name="Doumas P."/>
            <person name="Sallet E."/>
            <person name="Mancinotti D."/>
            <person name="Carrere S."/>
            <person name="Marande W."/>
            <person name="Arribat S."/>
            <person name="Keller J."/>
            <person name="Huneau C."/>
            <person name="Blein T."/>
            <person name="Aime D."/>
            <person name="Laguerre M."/>
            <person name="Taylor J."/>
            <person name="Schubert V."/>
            <person name="Nelson M."/>
            <person name="Geu-Flores F."/>
            <person name="Crespi M."/>
            <person name="Gallardo-Guerrero K."/>
            <person name="Delaux P.-M."/>
            <person name="Salse J."/>
            <person name="Berges H."/>
            <person name="Guyot R."/>
            <person name="Gouzy J."/>
            <person name="Peret B."/>
        </authorList>
    </citation>
    <scope>NUCLEOTIDE SEQUENCE [LARGE SCALE GENOMIC DNA]</scope>
    <source>
        <strain evidence="22">cv. Amiga</strain>
    </source>
</reference>
<keyword evidence="8" id="KW-0418">Kinase</keyword>
<dbReference type="AlphaFoldDB" id="A0A6A4QCY4"/>
<dbReference type="InterPro" id="IPR011009">
    <property type="entry name" value="Kinase-like_dom_sf"/>
</dbReference>
<feature type="domain" description="Protein kinase" evidence="19">
    <location>
        <begin position="342"/>
        <end position="613"/>
    </location>
</feature>
<dbReference type="SMART" id="SM00220">
    <property type="entry name" value="S_TKc"/>
    <property type="match status" value="1"/>
</dbReference>
<dbReference type="InterPro" id="IPR002902">
    <property type="entry name" value="GNK2"/>
</dbReference>
<keyword evidence="12" id="KW-0675">Receptor</keyword>
<dbReference type="SUPFAM" id="SSF56112">
    <property type="entry name" value="Protein kinase-like (PK-like)"/>
    <property type="match status" value="1"/>
</dbReference>
<evidence type="ECO:0000259" key="20">
    <source>
        <dbReference type="PROSITE" id="PS51473"/>
    </source>
</evidence>
<evidence type="ECO:0000256" key="1">
    <source>
        <dbReference type="ARBA" id="ARBA00004167"/>
    </source>
</evidence>
<dbReference type="PANTHER" id="PTHR27002">
    <property type="entry name" value="RECEPTOR-LIKE SERINE/THREONINE-PROTEIN KINASE SD1-8"/>
    <property type="match status" value="1"/>
</dbReference>
<feature type="domain" description="Gnk2-homologous" evidence="20">
    <location>
        <begin position="26"/>
        <end position="133"/>
    </location>
</feature>
<comment type="catalytic activity">
    <reaction evidence="15">
        <text>L-threonyl-[protein] + ATP = O-phospho-L-threonyl-[protein] + ADP + H(+)</text>
        <dbReference type="Rhea" id="RHEA:46608"/>
        <dbReference type="Rhea" id="RHEA-COMP:11060"/>
        <dbReference type="Rhea" id="RHEA-COMP:11605"/>
        <dbReference type="ChEBI" id="CHEBI:15378"/>
        <dbReference type="ChEBI" id="CHEBI:30013"/>
        <dbReference type="ChEBI" id="CHEBI:30616"/>
        <dbReference type="ChEBI" id="CHEBI:61977"/>
        <dbReference type="ChEBI" id="CHEBI:456216"/>
    </reaction>
</comment>
<keyword evidence="22" id="KW-1185">Reference proteome</keyword>
<feature type="chain" id="PRO_5025582182" description="Protein kinase domain-containing protein" evidence="18">
    <location>
        <begin position="25"/>
        <end position="668"/>
    </location>
</feature>
<dbReference type="Pfam" id="PF01657">
    <property type="entry name" value="Stress-antifung"/>
    <property type="match status" value="2"/>
</dbReference>
<keyword evidence="11 17" id="KW-0472">Membrane</keyword>
<organism evidence="21 22">
    <name type="scientific">Lupinus albus</name>
    <name type="common">White lupine</name>
    <name type="synonym">Lupinus termis</name>
    <dbReference type="NCBI Taxonomy" id="3870"/>
    <lineage>
        <taxon>Eukaryota</taxon>
        <taxon>Viridiplantae</taxon>
        <taxon>Streptophyta</taxon>
        <taxon>Embryophyta</taxon>
        <taxon>Tracheophyta</taxon>
        <taxon>Spermatophyta</taxon>
        <taxon>Magnoliopsida</taxon>
        <taxon>eudicotyledons</taxon>
        <taxon>Gunneridae</taxon>
        <taxon>Pentapetalae</taxon>
        <taxon>rosids</taxon>
        <taxon>fabids</taxon>
        <taxon>Fabales</taxon>
        <taxon>Fabaceae</taxon>
        <taxon>Papilionoideae</taxon>
        <taxon>50 kb inversion clade</taxon>
        <taxon>genistoids sensu lato</taxon>
        <taxon>core genistoids</taxon>
        <taxon>Genisteae</taxon>
        <taxon>Lupinus</taxon>
    </lineage>
</organism>
<comment type="catalytic activity">
    <reaction evidence="14">
        <text>L-seryl-[protein] + ATP = O-phospho-L-seryl-[protein] + ADP + H(+)</text>
        <dbReference type="Rhea" id="RHEA:17989"/>
        <dbReference type="Rhea" id="RHEA-COMP:9863"/>
        <dbReference type="Rhea" id="RHEA-COMP:11604"/>
        <dbReference type="ChEBI" id="CHEBI:15378"/>
        <dbReference type="ChEBI" id="CHEBI:29999"/>
        <dbReference type="ChEBI" id="CHEBI:30616"/>
        <dbReference type="ChEBI" id="CHEBI:83421"/>
        <dbReference type="ChEBI" id="CHEBI:456216"/>
    </reaction>
</comment>
<keyword evidence="2" id="KW-0723">Serine/threonine-protein kinase</keyword>
<dbReference type="OrthoDB" id="688481at2759"/>
<comment type="subcellular location">
    <subcellularLocation>
        <location evidence="1">Membrane</location>
        <topology evidence="1">Single-pass membrane protein</topology>
    </subcellularLocation>
</comment>
<keyword evidence="9 16" id="KW-0067">ATP-binding</keyword>
<dbReference type="CDD" id="cd23509">
    <property type="entry name" value="Gnk2-like"/>
    <property type="match status" value="2"/>
</dbReference>
<accession>A0A6A4QCY4</accession>
<evidence type="ECO:0000256" key="14">
    <source>
        <dbReference type="ARBA" id="ARBA00047558"/>
    </source>
</evidence>
<protein>
    <recommendedName>
        <fullName evidence="23">Protein kinase domain-containing protein</fullName>
    </recommendedName>
</protein>
<evidence type="ECO:0000256" key="9">
    <source>
        <dbReference type="ARBA" id="ARBA00022840"/>
    </source>
</evidence>
<dbReference type="Gene3D" id="1.10.510.10">
    <property type="entry name" value="Transferase(Phosphotransferase) domain 1"/>
    <property type="match status" value="1"/>
</dbReference>